<comment type="caution">
    <text evidence="1">The sequence shown here is derived from an EMBL/GenBank/DDBJ whole genome shotgun (WGS) entry which is preliminary data.</text>
</comment>
<sequence>NETELIAKLKSKDYEIRNDAIEALGEFKTEEAENALIEFIETSKDPFDIVTAIVSLGKCGTQRCISYLIKLLQHPNQDVRCSAIYSLGILGNSTLTPVFINALNHRCPVTKAYAVSAIKKHGDERAISAICDYIKKYVSRKRKIQGEPSPLIP</sequence>
<dbReference type="InterPro" id="IPR004155">
    <property type="entry name" value="PBS_lyase_HEAT"/>
</dbReference>
<dbReference type="InterPro" id="IPR011989">
    <property type="entry name" value="ARM-like"/>
</dbReference>
<dbReference type="PANTHER" id="PTHR12697">
    <property type="entry name" value="PBS LYASE HEAT-LIKE PROTEIN"/>
    <property type="match status" value="1"/>
</dbReference>
<dbReference type="Gene3D" id="1.25.10.10">
    <property type="entry name" value="Leucine-rich Repeat Variant"/>
    <property type="match status" value="1"/>
</dbReference>
<dbReference type="SMART" id="SM00567">
    <property type="entry name" value="EZ_HEAT"/>
    <property type="match status" value="4"/>
</dbReference>
<dbReference type="Pfam" id="PF13646">
    <property type="entry name" value="HEAT_2"/>
    <property type="match status" value="1"/>
</dbReference>
<keyword evidence="2" id="KW-1185">Reference proteome</keyword>
<name>A0ABU6N5L5_9BACI</name>
<dbReference type="SUPFAM" id="SSF48371">
    <property type="entry name" value="ARM repeat"/>
    <property type="match status" value="1"/>
</dbReference>
<dbReference type="PANTHER" id="PTHR12697:SF5">
    <property type="entry name" value="DEOXYHYPUSINE HYDROXYLASE"/>
    <property type="match status" value="1"/>
</dbReference>
<gene>
    <name evidence="1" type="ORF">P4447_02920</name>
</gene>
<organism evidence="1 2">
    <name type="scientific">Bacillus xiapuensis</name>
    <dbReference type="NCBI Taxonomy" id="2014075"/>
    <lineage>
        <taxon>Bacteria</taxon>
        <taxon>Bacillati</taxon>
        <taxon>Bacillota</taxon>
        <taxon>Bacilli</taxon>
        <taxon>Bacillales</taxon>
        <taxon>Bacillaceae</taxon>
        <taxon>Bacillus</taxon>
    </lineage>
</organism>
<feature type="non-terminal residue" evidence="1">
    <location>
        <position position="1"/>
    </location>
</feature>
<dbReference type="InterPro" id="IPR016024">
    <property type="entry name" value="ARM-type_fold"/>
</dbReference>
<proteinExistence type="predicted"/>
<evidence type="ECO:0000313" key="1">
    <source>
        <dbReference type="EMBL" id="MED3561501.1"/>
    </source>
</evidence>
<protein>
    <submittedName>
        <fullName evidence="1">HEAT repeat domain-containing protein</fullName>
    </submittedName>
</protein>
<dbReference type="EMBL" id="JARMQG010000029">
    <property type="protein sequence ID" value="MED3561501.1"/>
    <property type="molecule type" value="Genomic_DNA"/>
</dbReference>
<accession>A0ABU6N5L5</accession>
<dbReference type="RefSeq" id="WP_327966377.1">
    <property type="nucleotide sequence ID" value="NZ_JARMQG010000029.1"/>
</dbReference>
<dbReference type="Proteomes" id="UP001330749">
    <property type="component" value="Unassembled WGS sequence"/>
</dbReference>
<evidence type="ECO:0000313" key="2">
    <source>
        <dbReference type="Proteomes" id="UP001330749"/>
    </source>
</evidence>
<reference evidence="1 2" key="1">
    <citation type="submission" date="2023-03" db="EMBL/GenBank/DDBJ databases">
        <title>Bacillus Genome Sequencing.</title>
        <authorList>
            <person name="Dunlap C."/>
        </authorList>
    </citation>
    <scope>NUCLEOTIDE SEQUENCE [LARGE SCALE GENOMIC DNA]</scope>
    <source>
        <strain evidence="1 2">B-14544</strain>
    </source>
</reference>